<gene>
    <name evidence="2" type="ORF">FSB_LOCUS24965</name>
</gene>
<dbReference type="Pfam" id="PF07727">
    <property type="entry name" value="RVT_2"/>
    <property type="match status" value="1"/>
</dbReference>
<proteinExistence type="predicted"/>
<dbReference type="PANTHER" id="PTHR34222">
    <property type="entry name" value="GAG_PRE-INTEGRS DOMAIN-CONTAINING PROTEIN"/>
    <property type="match status" value="1"/>
</dbReference>
<evidence type="ECO:0000313" key="2">
    <source>
        <dbReference type="EMBL" id="SPC97083.1"/>
    </source>
</evidence>
<sequence length="650" mass="71509">MVLELIPIAPTEPIAPTHTEIPVSAGIPPPLSTKMPVPPVVPPFTSSIDDSNPCLLSNGDNPGLSLNKAGFVNGSIKAVDPISPQYGSWKRCDTMVLSWILNSLSKEISANVIYLDTASEGLWDELMKFLPIPACNCGALKTLLDYQHNKYVMKFLVGLNDSYASVRGQILLMEPLPTINKVFALVSQEERQKELSSGPLMHVVDSGATALAVTNYKSYGGNKNFGKKERPVCSHCGITGHTVEKCHKIHGYPPGYKSRNRPVANQVSASNLGYHDGNAQGNASLSITSEQCQQLISFLNSQMANEASTSTHQAATIITHPPNFSDESPHTTDPLHSLPDISPTLDCPIVFPMSDTVPSTSFTPPSPIFDITFPFDTLHTPDVASDVLPIFVSESVSMSPSLCPPVNTRKSTTTSHPPKYLHDYHCNLAASPCPAPSTSHDKVTASSSVPLAINGIYKIKHKANGSIERYKTRLVAKGYTQKEGFNYYDTFSPVAKFGTVRLLLAVAVVKNWHIAQLDVNNAFLHGELNEEVYMCLPLSNDLKAINNLKVFLDKQFKLKDLGNLRYFLGLEVARAQHGSSNYFNCNNTITAWQFDYNSFHLQQRLNEELEGTRGSLVRWIRLNRQWIGLSWQSSQLSCYSVSLKFANQLD</sequence>
<dbReference type="InterPro" id="IPR013103">
    <property type="entry name" value="RVT_2"/>
</dbReference>
<evidence type="ECO:0000259" key="1">
    <source>
        <dbReference type="Pfam" id="PF07727"/>
    </source>
</evidence>
<organism evidence="2">
    <name type="scientific">Fagus sylvatica</name>
    <name type="common">Beechnut</name>
    <dbReference type="NCBI Taxonomy" id="28930"/>
    <lineage>
        <taxon>Eukaryota</taxon>
        <taxon>Viridiplantae</taxon>
        <taxon>Streptophyta</taxon>
        <taxon>Embryophyta</taxon>
        <taxon>Tracheophyta</taxon>
        <taxon>Spermatophyta</taxon>
        <taxon>Magnoliopsida</taxon>
        <taxon>eudicotyledons</taxon>
        <taxon>Gunneridae</taxon>
        <taxon>Pentapetalae</taxon>
        <taxon>rosids</taxon>
        <taxon>fabids</taxon>
        <taxon>Fagales</taxon>
        <taxon>Fagaceae</taxon>
        <taxon>Fagus</taxon>
    </lineage>
</organism>
<name>A0A2N9GBZ5_FAGSY</name>
<protein>
    <recommendedName>
        <fullName evidence="1">Reverse transcriptase Ty1/copia-type domain-containing protein</fullName>
    </recommendedName>
</protein>
<feature type="domain" description="Reverse transcriptase Ty1/copia-type" evidence="1">
    <location>
        <begin position="450"/>
        <end position="538"/>
    </location>
</feature>
<dbReference type="EMBL" id="OIVN01001734">
    <property type="protein sequence ID" value="SPC97083.1"/>
    <property type="molecule type" value="Genomic_DNA"/>
</dbReference>
<dbReference type="AlphaFoldDB" id="A0A2N9GBZ5"/>
<dbReference type="PANTHER" id="PTHR34222:SF99">
    <property type="entry name" value="PROTEIN, PUTATIVE-RELATED"/>
    <property type="match status" value="1"/>
</dbReference>
<reference evidence="2" key="1">
    <citation type="submission" date="2018-02" db="EMBL/GenBank/DDBJ databases">
        <authorList>
            <person name="Cohen D.B."/>
            <person name="Kent A.D."/>
        </authorList>
    </citation>
    <scope>NUCLEOTIDE SEQUENCE</scope>
</reference>
<accession>A0A2N9GBZ5</accession>
<dbReference type="InterPro" id="IPR043502">
    <property type="entry name" value="DNA/RNA_pol_sf"/>
</dbReference>
<dbReference type="SUPFAM" id="SSF56672">
    <property type="entry name" value="DNA/RNA polymerases"/>
    <property type="match status" value="1"/>
</dbReference>